<evidence type="ECO:0000259" key="5">
    <source>
        <dbReference type="Pfam" id="PF14833"/>
    </source>
</evidence>
<dbReference type="InterPro" id="IPR029154">
    <property type="entry name" value="HIBADH-like_NADP-bd"/>
</dbReference>
<gene>
    <name evidence="6" type="ORF">GR212_23655</name>
</gene>
<evidence type="ECO:0000256" key="3">
    <source>
        <dbReference type="PIRSR" id="PIRSR000103-1"/>
    </source>
</evidence>
<protein>
    <submittedName>
        <fullName evidence="6">NAD-binding protein</fullName>
    </submittedName>
</protein>
<name>A0A6L9UEX5_9HYPH</name>
<proteinExistence type="predicted"/>
<dbReference type="GO" id="GO:0016491">
    <property type="term" value="F:oxidoreductase activity"/>
    <property type="evidence" value="ECO:0007669"/>
    <property type="project" value="UniProtKB-KW"/>
</dbReference>
<dbReference type="InterPro" id="IPR013328">
    <property type="entry name" value="6PGD_dom2"/>
</dbReference>
<keyword evidence="2" id="KW-0520">NAD</keyword>
<feature type="domain" description="3-hydroxyisobutyrate dehydrogenase-like NAD-binding" evidence="5">
    <location>
        <begin position="176"/>
        <end position="298"/>
    </location>
</feature>
<accession>A0A6L9UEX5</accession>
<dbReference type="Gene3D" id="1.10.1040.10">
    <property type="entry name" value="N-(1-d-carboxylethyl)-l-norvaline Dehydrogenase, domain 2"/>
    <property type="match status" value="1"/>
</dbReference>
<feature type="domain" description="6-phosphogluconate dehydrogenase NADP-binding" evidence="4">
    <location>
        <begin position="11"/>
        <end position="171"/>
    </location>
</feature>
<dbReference type="Gene3D" id="3.40.50.720">
    <property type="entry name" value="NAD(P)-binding Rossmann-like Domain"/>
    <property type="match status" value="1"/>
</dbReference>
<dbReference type="InterPro" id="IPR006115">
    <property type="entry name" value="6PGDH_NADP-bd"/>
</dbReference>
<organism evidence="6 7">
    <name type="scientific">Rhizobium lusitanum</name>
    <dbReference type="NCBI Taxonomy" id="293958"/>
    <lineage>
        <taxon>Bacteria</taxon>
        <taxon>Pseudomonadati</taxon>
        <taxon>Pseudomonadota</taxon>
        <taxon>Alphaproteobacteria</taxon>
        <taxon>Hyphomicrobiales</taxon>
        <taxon>Rhizobiaceae</taxon>
        <taxon>Rhizobium/Agrobacterium group</taxon>
        <taxon>Rhizobium</taxon>
    </lineage>
</organism>
<reference evidence="6 7" key="1">
    <citation type="submission" date="2019-12" db="EMBL/GenBank/DDBJ databases">
        <title>Rhizobium genotypes associated with high levels of biological nitrogen fixation by grain legumes in a temperate-maritime cropping system.</title>
        <authorList>
            <person name="Maluk M."/>
            <person name="Francesc Ferrando Molina F."/>
            <person name="Lopez Del Egido L."/>
            <person name="Lafos M."/>
            <person name="Langarica-Fuentes A."/>
            <person name="Gebre Yohannes G."/>
            <person name="Young M.W."/>
            <person name="Martin P."/>
            <person name="Gantlett R."/>
            <person name="Kenicer G."/>
            <person name="Hawes C."/>
            <person name="Begg G.S."/>
            <person name="Quilliam R.S."/>
            <person name="Squire G.R."/>
            <person name="Poole P.S."/>
            <person name="Young P.W."/>
            <person name="Iannetta P.M."/>
            <person name="James E.K."/>
        </authorList>
    </citation>
    <scope>NUCLEOTIDE SEQUENCE [LARGE SCALE GENOMIC DNA]</scope>
    <source>
        <strain evidence="6 7">JHI1118</strain>
    </source>
</reference>
<dbReference type="GO" id="GO:0050661">
    <property type="term" value="F:NADP binding"/>
    <property type="evidence" value="ECO:0007669"/>
    <property type="project" value="InterPro"/>
</dbReference>
<dbReference type="InterPro" id="IPR008927">
    <property type="entry name" value="6-PGluconate_DH-like_C_sf"/>
</dbReference>
<dbReference type="EMBL" id="WUEY01000012">
    <property type="protein sequence ID" value="NEI72560.1"/>
    <property type="molecule type" value="Genomic_DNA"/>
</dbReference>
<dbReference type="PANTHER" id="PTHR43060">
    <property type="entry name" value="3-HYDROXYISOBUTYRATE DEHYDROGENASE-LIKE 1, MITOCHONDRIAL-RELATED"/>
    <property type="match status" value="1"/>
</dbReference>
<sequence>MPNSEHPASVVAFVGLGTMGAPMVRCLAKGGISLQLYDIDPDIRSRLAAEVRGVNAGSLSEFAGASVVILMLPNSQIVRQVCLGGDSETGGLAQSLSPGSLIIDMSSSDPSATRELGHLLKARGIAMADAPVSGGVRKAINGTLAVMLGSDDESALKTAAPILEHMGKVFHTGGLGSGHAIKALNNYVSAAGLRAACEAVIVAERFGLDPVTMIDVINASTGRNNSTENKIKPFVLTGDFRKAGFALELLAKDVGIAANLTRQLGLSLSGFSDARDFWKAAMVKLGAGADHTEIFRYLRDESGAEKNAVRP</sequence>
<dbReference type="InterPro" id="IPR015815">
    <property type="entry name" value="HIBADH-related"/>
</dbReference>
<evidence type="ECO:0000313" key="6">
    <source>
        <dbReference type="EMBL" id="NEI72560.1"/>
    </source>
</evidence>
<dbReference type="SUPFAM" id="SSF51735">
    <property type="entry name" value="NAD(P)-binding Rossmann-fold domains"/>
    <property type="match status" value="1"/>
</dbReference>
<dbReference type="SUPFAM" id="SSF48179">
    <property type="entry name" value="6-phosphogluconate dehydrogenase C-terminal domain-like"/>
    <property type="match status" value="1"/>
</dbReference>
<dbReference type="AlphaFoldDB" id="A0A6L9UEX5"/>
<evidence type="ECO:0000259" key="4">
    <source>
        <dbReference type="Pfam" id="PF03446"/>
    </source>
</evidence>
<keyword evidence="1" id="KW-0560">Oxidoreductase</keyword>
<dbReference type="RefSeq" id="WP_163990092.1">
    <property type="nucleotide sequence ID" value="NZ_WUEY01000012.1"/>
</dbReference>
<dbReference type="GO" id="GO:0051287">
    <property type="term" value="F:NAD binding"/>
    <property type="evidence" value="ECO:0007669"/>
    <property type="project" value="InterPro"/>
</dbReference>
<dbReference type="Pfam" id="PF14833">
    <property type="entry name" value="NAD_binding_11"/>
    <property type="match status" value="1"/>
</dbReference>
<dbReference type="PANTHER" id="PTHR43060:SF15">
    <property type="entry name" value="3-HYDROXYISOBUTYRATE DEHYDROGENASE-LIKE 1, MITOCHONDRIAL-RELATED"/>
    <property type="match status" value="1"/>
</dbReference>
<feature type="active site" evidence="3">
    <location>
        <position position="182"/>
    </location>
</feature>
<dbReference type="Proteomes" id="UP000483035">
    <property type="component" value="Unassembled WGS sequence"/>
</dbReference>
<evidence type="ECO:0000313" key="7">
    <source>
        <dbReference type="Proteomes" id="UP000483035"/>
    </source>
</evidence>
<dbReference type="InterPro" id="IPR036291">
    <property type="entry name" value="NAD(P)-bd_dom_sf"/>
</dbReference>
<dbReference type="PIRSF" id="PIRSF000103">
    <property type="entry name" value="HIBADH"/>
    <property type="match status" value="1"/>
</dbReference>
<comment type="caution">
    <text evidence="6">The sequence shown here is derived from an EMBL/GenBank/DDBJ whole genome shotgun (WGS) entry which is preliminary data.</text>
</comment>
<evidence type="ECO:0000256" key="2">
    <source>
        <dbReference type="ARBA" id="ARBA00023027"/>
    </source>
</evidence>
<dbReference type="Pfam" id="PF03446">
    <property type="entry name" value="NAD_binding_2"/>
    <property type="match status" value="1"/>
</dbReference>
<evidence type="ECO:0000256" key="1">
    <source>
        <dbReference type="ARBA" id="ARBA00023002"/>
    </source>
</evidence>